<dbReference type="Pfam" id="PF11807">
    <property type="entry name" value="UstYa"/>
    <property type="match status" value="1"/>
</dbReference>
<evidence type="ECO:0000256" key="1">
    <source>
        <dbReference type="ARBA" id="ARBA00035112"/>
    </source>
</evidence>
<dbReference type="AlphaFoldDB" id="A0A2W1GCX5"/>
<reference evidence="4" key="2">
    <citation type="submission" date="2021-05" db="EMBL/GenBank/DDBJ databases">
        <authorList>
            <person name="Moolhuijzen P.M."/>
            <person name="Moffat C.S."/>
        </authorList>
    </citation>
    <scope>NUCLEOTIDE SEQUENCE</scope>
    <source>
        <strain evidence="4">86-124</strain>
    </source>
</reference>
<comment type="similarity">
    <text evidence="1">Belongs to the ustYa family.</text>
</comment>
<proteinExistence type="inferred from homology"/>
<evidence type="ECO:0000256" key="2">
    <source>
        <dbReference type="SAM" id="Phobius"/>
    </source>
</evidence>
<evidence type="ECO:0000313" key="5">
    <source>
        <dbReference type="Proteomes" id="UP000249757"/>
    </source>
</evidence>
<organism evidence="4 5">
    <name type="scientific">Pyrenophora tritici-repentis</name>
    <dbReference type="NCBI Taxonomy" id="45151"/>
    <lineage>
        <taxon>Eukaryota</taxon>
        <taxon>Fungi</taxon>
        <taxon>Dikarya</taxon>
        <taxon>Ascomycota</taxon>
        <taxon>Pezizomycotina</taxon>
        <taxon>Dothideomycetes</taxon>
        <taxon>Pleosporomycetidae</taxon>
        <taxon>Pleosporales</taxon>
        <taxon>Pleosporineae</taxon>
        <taxon>Pleosporaceae</taxon>
        <taxon>Pyrenophora</taxon>
    </lineage>
</organism>
<dbReference type="OrthoDB" id="3687641at2759"/>
<dbReference type="GO" id="GO:0043386">
    <property type="term" value="P:mycotoxin biosynthetic process"/>
    <property type="evidence" value="ECO:0007669"/>
    <property type="project" value="InterPro"/>
</dbReference>
<dbReference type="PANTHER" id="PTHR33365:SF6">
    <property type="entry name" value="OXIDASE USTYA"/>
    <property type="match status" value="1"/>
</dbReference>
<keyword evidence="2" id="KW-0472">Membrane</keyword>
<dbReference type="Proteomes" id="UP000245464">
    <property type="component" value="Chromosome 9"/>
</dbReference>
<reference evidence="3" key="1">
    <citation type="journal article" date="2018" name="BMC Genomics">
        <title>Comparative genomics of the wheat fungal pathogen Pyrenophora tritici-repentis reveals chromosomal variations and genome plasticity.</title>
        <authorList>
            <person name="Moolhuijzen P."/>
            <person name="See P.T."/>
            <person name="Hane J.K."/>
            <person name="Shi G."/>
            <person name="Liu Z."/>
            <person name="Oliver R.P."/>
            <person name="Moffat C.S."/>
        </authorList>
    </citation>
    <scope>NUCLEOTIDE SEQUENCE [LARGE SCALE GENOMIC DNA]</scope>
    <source>
        <strain evidence="3">M4</strain>
    </source>
</reference>
<dbReference type="Proteomes" id="UP000249757">
    <property type="component" value="Unassembled WGS sequence"/>
</dbReference>
<keyword evidence="2" id="KW-0812">Transmembrane</keyword>
<reference evidence="4" key="3">
    <citation type="journal article" date="2022" name="bioRxiv">
        <title>A global pangenome for the wheat fungal pathogen Pyrenophora tritici-repentis and prediction of effector protein structural homology.</title>
        <authorList>
            <person name="Moolhuijzen P."/>
            <person name="See P.T."/>
            <person name="Shi G."/>
            <person name="Powell H.R."/>
            <person name="Cockram J."/>
            <person name="Jorgensen L.N."/>
            <person name="Benslimane H."/>
            <person name="Strelkov S.E."/>
            <person name="Turner J."/>
            <person name="Liu Z."/>
            <person name="Moffat C.S."/>
        </authorList>
    </citation>
    <scope>NUCLEOTIDE SEQUENCE</scope>
    <source>
        <strain evidence="4">86-124</strain>
    </source>
</reference>
<dbReference type="EMBL" id="NRDI02000002">
    <property type="protein sequence ID" value="KAI1519390.1"/>
    <property type="molecule type" value="Genomic_DNA"/>
</dbReference>
<sequence>MTISPSLYSRLDSDSKSTIEEESDDGLTKPTAWSLHIALLYFIIAFLLLTQILLITLMPMPTKQSHFGSYETGFRTELRASQNTFTLHRVKFYGGVLHDENGTVSLSHRPGEPDYFGTPSPDIDLAWTKLISARMIKIEPKDYPEEAVKLSKQDLDPRLEHHTDPLTYRVEASGLHALHCLNYIRKSFWPEYYKGFKDPPENERDPKNLIHSDHLKHCLLQLQQALICQADLTPTPRTWRPAPAGKKGHGLFHADVDQWHTCRNWEAMREWMHPLQEIRL</sequence>
<dbReference type="EMBL" id="NQIK02000009">
    <property type="protein sequence ID" value="KAF7566436.1"/>
    <property type="molecule type" value="Genomic_DNA"/>
</dbReference>
<dbReference type="OMA" id="LISARMI"/>
<dbReference type="InterPro" id="IPR021765">
    <property type="entry name" value="UstYa-like"/>
</dbReference>
<evidence type="ECO:0000313" key="4">
    <source>
        <dbReference type="EMBL" id="KAI1519390.1"/>
    </source>
</evidence>
<evidence type="ECO:0000313" key="3">
    <source>
        <dbReference type="EMBL" id="KAF7566436.1"/>
    </source>
</evidence>
<gene>
    <name evidence="4" type="ORF">Ptr86124_002518</name>
    <name evidence="3" type="ORF">PtrM4_147560</name>
</gene>
<keyword evidence="2" id="KW-1133">Transmembrane helix</keyword>
<protein>
    <submittedName>
        <fullName evidence="4">DUF3328 domain containing protein</fullName>
    </submittedName>
</protein>
<dbReference type="PANTHER" id="PTHR33365">
    <property type="entry name" value="YALI0B05434P"/>
    <property type="match status" value="1"/>
</dbReference>
<feature type="transmembrane region" description="Helical" evidence="2">
    <location>
        <begin position="33"/>
        <end position="57"/>
    </location>
</feature>
<keyword evidence="5" id="KW-1185">Reference proteome</keyword>
<name>A0A2W1GCX5_9PLEO</name>
<comment type="caution">
    <text evidence="4">The sequence shown here is derived from an EMBL/GenBank/DDBJ whole genome shotgun (WGS) entry which is preliminary data.</text>
</comment>
<accession>A0A2W1GCX5</accession>
<reference evidence="5" key="4">
    <citation type="journal article" date="2022" name="Microb. Genom.">
        <title>A global pangenome for the wheat fungal pathogen Pyrenophora tritici-repentis and prediction of effector protein structural homology.</title>
        <authorList>
            <person name="Moolhuijzen P.M."/>
            <person name="See P.T."/>
            <person name="Shi G."/>
            <person name="Powell H.R."/>
            <person name="Cockram J."/>
            <person name="Jorgensen L.N."/>
            <person name="Benslimane H."/>
            <person name="Strelkov S.E."/>
            <person name="Turner J."/>
            <person name="Liu Z."/>
            <person name="Moffat C.S."/>
        </authorList>
    </citation>
    <scope>NUCLEOTIDE SEQUENCE [LARGE SCALE GENOMIC DNA]</scope>
</reference>